<evidence type="ECO:0000313" key="2">
    <source>
        <dbReference type="Proteomes" id="UP001153954"/>
    </source>
</evidence>
<reference evidence="1" key="1">
    <citation type="submission" date="2022-03" db="EMBL/GenBank/DDBJ databases">
        <authorList>
            <person name="Tunstrom K."/>
        </authorList>
    </citation>
    <scope>NUCLEOTIDE SEQUENCE</scope>
</reference>
<keyword evidence="2" id="KW-1185">Reference proteome</keyword>
<proteinExistence type="predicted"/>
<comment type="caution">
    <text evidence="1">The sequence shown here is derived from an EMBL/GenBank/DDBJ whole genome shotgun (WGS) entry which is preliminary data.</text>
</comment>
<organism evidence="1 2">
    <name type="scientific">Euphydryas editha</name>
    <name type="common">Edith's checkerspot</name>
    <dbReference type="NCBI Taxonomy" id="104508"/>
    <lineage>
        <taxon>Eukaryota</taxon>
        <taxon>Metazoa</taxon>
        <taxon>Ecdysozoa</taxon>
        <taxon>Arthropoda</taxon>
        <taxon>Hexapoda</taxon>
        <taxon>Insecta</taxon>
        <taxon>Pterygota</taxon>
        <taxon>Neoptera</taxon>
        <taxon>Endopterygota</taxon>
        <taxon>Lepidoptera</taxon>
        <taxon>Glossata</taxon>
        <taxon>Ditrysia</taxon>
        <taxon>Papilionoidea</taxon>
        <taxon>Nymphalidae</taxon>
        <taxon>Nymphalinae</taxon>
        <taxon>Euphydryas</taxon>
    </lineage>
</organism>
<gene>
    <name evidence="1" type="ORF">EEDITHA_LOCUS1817</name>
</gene>
<dbReference type="Proteomes" id="UP001153954">
    <property type="component" value="Unassembled WGS sequence"/>
</dbReference>
<name>A0AAU9TF28_EUPED</name>
<protein>
    <submittedName>
        <fullName evidence="1">Uncharacterized protein</fullName>
    </submittedName>
</protein>
<dbReference type="AlphaFoldDB" id="A0AAU9TF28"/>
<accession>A0AAU9TF28</accession>
<evidence type="ECO:0000313" key="1">
    <source>
        <dbReference type="EMBL" id="CAH2085334.1"/>
    </source>
</evidence>
<sequence>MSSAIFRSRLSERTVNRTRRVLRVRQMVCVRVLMSVSVVCVRAERRVGGVSVRQPRLGMSRAQVSRAAMVLSERQRRAGRPPVHAFLHLRPRGASRCAATRAAPGTRQRMPPRLVRAPVLTLAARHPFRWPLPLSLASPPRGEPPTAHRIIRTNANNSLFLLLYHFLTLKHNTQVSVK</sequence>
<dbReference type="EMBL" id="CAKOGL010000004">
    <property type="protein sequence ID" value="CAH2085334.1"/>
    <property type="molecule type" value="Genomic_DNA"/>
</dbReference>